<sequence length="62" mass="6324">AAGGEGAVRPSLAVGTGHAYVADPQKGVVLEVELANLQVRRSFEVGGTTGSLALVRLEGVRH</sequence>
<gene>
    <name evidence="1" type="ORF">HKB16_04310</name>
</gene>
<feature type="non-terminal residue" evidence="1">
    <location>
        <position position="1"/>
    </location>
</feature>
<proteinExistence type="predicted"/>
<accession>A0A7Y0SF36</accession>
<organism evidence="1 2">
    <name type="scientific">Vibrio parahaemolyticus</name>
    <dbReference type="NCBI Taxonomy" id="670"/>
    <lineage>
        <taxon>Bacteria</taxon>
        <taxon>Pseudomonadati</taxon>
        <taxon>Pseudomonadota</taxon>
        <taxon>Gammaproteobacteria</taxon>
        <taxon>Vibrionales</taxon>
        <taxon>Vibrionaceae</taxon>
        <taxon>Vibrio</taxon>
    </lineage>
</organism>
<name>A0A7Y0SF36_VIBPH</name>
<comment type="caution">
    <text evidence="1">The sequence shown here is derived from an EMBL/GenBank/DDBJ whole genome shotgun (WGS) entry which is preliminary data.</text>
</comment>
<protein>
    <submittedName>
        <fullName evidence="1">Uncharacterized protein</fullName>
    </submittedName>
</protein>
<dbReference type="AlphaFoldDB" id="A0A7Y0SF36"/>
<evidence type="ECO:0000313" key="1">
    <source>
        <dbReference type="EMBL" id="NMU82097.1"/>
    </source>
</evidence>
<evidence type="ECO:0000313" key="2">
    <source>
        <dbReference type="Proteomes" id="UP000518904"/>
    </source>
</evidence>
<reference evidence="1 2" key="1">
    <citation type="submission" date="2020-04" db="EMBL/GenBank/DDBJ databases">
        <title>Whole-genome sequencing of Vibrio spp. from China reveals different genetic environments of blaCTX-M-14 among diverse lineages.</title>
        <authorList>
            <person name="Zheng Z."/>
            <person name="Ye L."/>
            <person name="Chen S."/>
        </authorList>
    </citation>
    <scope>NUCLEOTIDE SEQUENCE [LARGE SCALE GENOMIC DNA]</scope>
    <source>
        <strain evidence="1 2">Vb0551</strain>
    </source>
</reference>
<dbReference type="EMBL" id="JABCLB010000510">
    <property type="protein sequence ID" value="NMU82097.1"/>
    <property type="molecule type" value="Genomic_DNA"/>
</dbReference>
<dbReference type="Proteomes" id="UP000518904">
    <property type="component" value="Unassembled WGS sequence"/>
</dbReference>